<accession>A0A0A1FHL0</accession>
<sequence>MYANKFRAIRGKALFYVDFAPPQGVRNVYWFFARVKEQKI</sequence>
<keyword evidence="1" id="KW-0614">Plasmid</keyword>
<organism evidence="1 2">
    <name type="scientific">Collimonas arenae</name>
    <dbReference type="NCBI Taxonomy" id="279058"/>
    <lineage>
        <taxon>Bacteria</taxon>
        <taxon>Pseudomonadati</taxon>
        <taxon>Pseudomonadota</taxon>
        <taxon>Betaproteobacteria</taxon>
        <taxon>Burkholderiales</taxon>
        <taxon>Oxalobacteraceae</taxon>
        <taxon>Collimonas</taxon>
    </lineage>
</organism>
<proteinExistence type="predicted"/>
<evidence type="ECO:0000313" key="2">
    <source>
        <dbReference type="Proteomes" id="UP000030302"/>
    </source>
</evidence>
<dbReference type="EMBL" id="CP009963">
    <property type="protein sequence ID" value="AIY44233.1"/>
    <property type="molecule type" value="Genomic_DNA"/>
</dbReference>
<dbReference type="AlphaFoldDB" id="A0A0A1FHL0"/>
<gene>
    <name evidence="1" type="ORF">LT85_p054</name>
</gene>
<geneLocation type="plasmid" evidence="1 2">
    <name>unnamed</name>
</geneLocation>
<dbReference type="Proteomes" id="UP000030302">
    <property type="component" value="Plasmid unnamed"/>
</dbReference>
<protein>
    <submittedName>
        <fullName evidence="1">Uncharacterized protein</fullName>
    </submittedName>
</protein>
<keyword evidence="2" id="KW-1185">Reference proteome</keyword>
<evidence type="ECO:0000313" key="1">
    <source>
        <dbReference type="EMBL" id="AIY44233.1"/>
    </source>
</evidence>
<dbReference type="HOGENOM" id="CLU_3287866_0_0_4"/>
<reference evidence="2" key="1">
    <citation type="journal article" date="2014" name="Soil Biol. Biochem.">
        <title>Structure and function of bacterial communities in ageing soils: Insights from the Mendocino ecological staircase.</title>
        <authorList>
            <person name="Uroz S."/>
            <person name="Tech J.J."/>
            <person name="Sawaya N.A."/>
            <person name="Frey-Klett P."/>
            <person name="Leveau J.H.J."/>
        </authorList>
    </citation>
    <scope>NUCLEOTIDE SEQUENCE [LARGE SCALE GENOMIC DNA]</scope>
    <source>
        <strain evidence="2">Cal35</strain>
        <plasmid evidence="2">unnamed</plasmid>
    </source>
</reference>
<dbReference type="KEGG" id="care:LT85_p054"/>
<name>A0A0A1FHL0_9BURK</name>